<dbReference type="PIRSF" id="PIRSF016104">
    <property type="entry name" value="GPI2"/>
    <property type="match status" value="1"/>
</dbReference>
<protein>
    <recommendedName>
        <fullName evidence="11">Phosphatidylinositol N-acetylglucosaminyltransferase GPI2 subunit</fullName>
    </recommendedName>
</protein>
<comment type="caution">
    <text evidence="9">The sequence shown here is derived from an EMBL/GenBank/DDBJ whole genome shotgun (WGS) entry which is preliminary data.</text>
</comment>
<dbReference type="GO" id="GO:0000506">
    <property type="term" value="C:glycosylphosphatidylinositol-N-acetylglucosaminyltransferase (GPI-GnT) complex"/>
    <property type="evidence" value="ECO:0007669"/>
    <property type="project" value="TreeGrafter"/>
</dbReference>
<evidence type="ECO:0000256" key="3">
    <source>
        <dbReference type="ARBA" id="ARBA00008321"/>
    </source>
</evidence>
<evidence type="ECO:0008006" key="11">
    <source>
        <dbReference type="Google" id="ProtNLM"/>
    </source>
</evidence>
<organism evidence="9 10">
    <name type="scientific">Debaryomyces fabryi</name>
    <dbReference type="NCBI Taxonomy" id="58627"/>
    <lineage>
        <taxon>Eukaryota</taxon>
        <taxon>Fungi</taxon>
        <taxon>Dikarya</taxon>
        <taxon>Ascomycota</taxon>
        <taxon>Saccharomycotina</taxon>
        <taxon>Pichiomycetes</taxon>
        <taxon>Debaryomycetaceae</taxon>
        <taxon>Debaryomyces</taxon>
    </lineage>
</organism>
<evidence type="ECO:0000313" key="10">
    <source>
        <dbReference type="Proteomes" id="UP000054251"/>
    </source>
</evidence>
<keyword evidence="5 8" id="KW-0812">Transmembrane</keyword>
<keyword evidence="10" id="KW-1185">Reference proteome</keyword>
<keyword evidence="7 8" id="KW-0472">Membrane</keyword>
<feature type="transmembrane region" description="Helical" evidence="8">
    <location>
        <begin position="187"/>
        <end position="206"/>
    </location>
</feature>
<dbReference type="EMBL" id="LMYN01000075">
    <property type="protein sequence ID" value="KSA00765.1"/>
    <property type="molecule type" value="Genomic_DNA"/>
</dbReference>
<comment type="similarity">
    <text evidence="3">Belongs to the PIGC family.</text>
</comment>
<evidence type="ECO:0000256" key="1">
    <source>
        <dbReference type="ARBA" id="ARBA00004141"/>
    </source>
</evidence>
<evidence type="ECO:0000313" key="9">
    <source>
        <dbReference type="EMBL" id="KSA00765.1"/>
    </source>
</evidence>
<proteinExistence type="inferred from homology"/>
<dbReference type="PANTHER" id="PTHR12982">
    <property type="entry name" value="PHOSPHATIDYLINOSITOL GLYCAN, CLASS C"/>
    <property type="match status" value="1"/>
</dbReference>
<keyword evidence="4" id="KW-0337">GPI-anchor biosynthesis</keyword>
<evidence type="ECO:0000256" key="8">
    <source>
        <dbReference type="SAM" id="Phobius"/>
    </source>
</evidence>
<dbReference type="PANTHER" id="PTHR12982:SF0">
    <property type="entry name" value="PHOSPHATIDYLINOSITOL N-ACETYLGLUCOSAMINYLTRANSFERASE SUBUNIT C"/>
    <property type="match status" value="1"/>
</dbReference>
<dbReference type="RefSeq" id="XP_015466867.1">
    <property type="nucleotide sequence ID" value="XM_015612305.1"/>
</dbReference>
<comment type="subcellular location">
    <subcellularLocation>
        <location evidence="1">Membrane</location>
        <topology evidence="1">Multi-pass membrane protein</topology>
    </subcellularLocation>
</comment>
<comment type="pathway">
    <text evidence="2">Glycolipid biosynthesis; glycosylphosphatidylinositol-anchor biosynthesis.</text>
</comment>
<dbReference type="UniPathway" id="UPA00196"/>
<name>A0A0V1PWW7_9ASCO</name>
<feature type="transmembrane region" description="Helical" evidence="8">
    <location>
        <begin position="237"/>
        <end position="256"/>
    </location>
</feature>
<evidence type="ECO:0000256" key="6">
    <source>
        <dbReference type="ARBA" id="ARBA00022989"/>
    </source>
</evidence>
<dbReference type="AlphaFoldDB" id="A0A0V1PWW7"/>
<dbReference type="Pfam" id="PF06432">
    <property type="entry name" value="GPI2"/>
    <property type="match status" value="1"/>
</dbReference>
<dbReference type="Proteomes" id="UP000054251">
    <property type="component" value="Unassembled WGS sequence"/>
</dbReference>
<gene>
    <name evidence="9" type="ORF">AC631_03476</name>
</gene>
<accession>A0A0V1PWW7</accession>
<feature type="transmembrane region" description="Helical" evidence="8">
    <location>
        <begin position="80"/>
        <end position="102"/>
    </location>
</feature>
<dbReference type="GO" id="GO:0006506">
    <property type="term" value="P:GPI anchor biosynthetic process"/>
    <property type="evidence" value="ECO:0007669"/>
    <property type="project" value="UniProtKB-UniPathway"/>
</dbReference>
<evidence type="ECO:0000256" key="5">
    <source>
        <dbReference type="ARBA" id="ARBA00022692"/>
    </source>
</evidence>
<feature type="transmembrane region" description="Helical" evidence="8">
    <location>
        <begin position="158"/>
        <end position="175"/>
    </location>
</feature>
<keyword evidence="6 8" id="KW-1133">Transmembrane helix</keyword>
<dbReference type="GeneID" id="26840485"/>
<dbReference type="OrthoDB" id="196709at2759"/>
<reference evidence="9 10" key="1">
    <citation type="submission" date="2015-11" db="EMBL/GenBank/DDBJ databases">
        <title>The genome of Debaryomyces fabryi.</title>
        <authorList>
            <person name="Tafer H."/>
            <person name="Lopandic K."/>
        </authorList>
    </citation>
    <scope>NUCLEOTIDE SEQUENCE [LARGE SCALE GENOMIC DNA]</scope>
    <source>
        <strain evidence="9 10">CBS 789</strain>
    </source>
</reference>
<sequence length="336" mass="38350">MNSLKVPNSQSTRPEIQNIKKNLYKVRSRSPIRKKLTPWKKLLYLQQPYPDNYTNESFLAQLKRNTTVLKYSYWKLVDDFTLIAFHLSNLLLVILVFTGVYLQYWNSIWPTLMSSCCSIIGFIAWDQINNSLADQKNLGSHPIPKSSPALSSGPKPKVKSFLIIIFIILLLSPVLKSLTKSTSSDSIWALSLILCLANTIFHDYGVNTSSSHYMPIISTNISLSNAIVLASRLNSTVQVFCFILFAIQINILLPLFDFSIRKHLRSKYYHRCLVLSVSSVVYYLISILIGFNALIVWILIQVGIAFIMPNYFLFLQKYKNELQGPWDIAKPILNAS</sequence>
<dbReference type="InterPro" id="IPR009450">
    <property type="entry name" value="Plno_GlcNAc_GPI2"/>
</dbReference>
<evidence type="ECO:0000256" key="7">
    <source>
        <dbReference type="ARBA" id="ARBA00023136"/>
    </source>
</evidence>
<evidence type="ECO:0000256" key="2">
    <source>
        <dbReference type="ARBA" id="ARBA00004687"/>
    </source>
</evidence>
<feature type="transmembrane region" description="Helical" evidence="8">
    <location>
        <begin position="295"/>
        <end position="314"/>
    </location>
</feature>
<evidence type="ECO:0000256" key="4">
    <source>
        <dbReference type="ARBA" id="ARBA00022502"/>
    </source>
</evidence>
<feature type="transmembrane region" description="Helical" evidence="8">
    <location>
        <begin position="268"/>
        <end position="289"/>
    </location>
</feature>